<evidence type="ECO:0000313" key="7">
    <source>
        <dbReference type="Proteomes" id="UP000727071"/>
    </source>
</evidence>
<evidence type="ECO:0000313" key="6">
    <source>
        <dbReference type="EMBL" id="MBZ6015192.1"/>
    </source>
</evidence>
<dbReference type="AlphaFoldDB" id="A0AB35FX38"/>
<reference evidence="6" key="1">
    <citation type="submission" date="2021-05" db="EMBL/GenBank/DDBJ databases">
        <title>Pangenome of Leuconostoc gelidum warrants species status for Leuconostoc gelidum subsp. gasicomitatum.</title>
        <authorList>
            <person name="Johansson P."/>
            <person name="Sade E."/>
            <person name="Hultman J."/>
            <person name="Auvinen P."/>
            <person name="Bjorkroth J."/>
        </authorList>
    </citation>
    <scope>NUCLEOTIDE SEQUENCE</scope>
    <source>
        <strain evidence="6">C220d</strain>
    </source>
</reference>
<dbReference type="InterPro" id="IPR001173">
    <property type="entry name" value="Glyco_trans_2-like"/>
</dbReference>
<dbReference type="Proteomes" id="UP000727071">
    <property type="component" value="Unassembled WGS sequence"/>
</dbReference>
<dbReference type="InterPro" id="IPR029044">
    <property type="entry name" value="Nucleotide-diphossugar_trans"/>
</dbReference>
<dbReference type="PANTHER" id="PTHR43179">
    <property type="entry name" value="RHAMNOSYLTRANSFERASE WBBL"/>
    <property type="match status" value="1"/>
</dbReference>
<dbReference type="Gene3D" id="3.90.550.10">
    <property type="entry name" value="Spore Coat Polysaccharide Biosynthesis Protein SpsA, Chain A"/>
    <property type="match status" value="1"/>
</dbReference>
<dbReference type="EMBL" id="JAHBFV010000003">
    <property type="protein sequence ID" value="MBZ6015192.1"/>
    <property type="molecule type" value="Genomic_DNA"/>
</dbReference>
<evidence type="ECO:0000259" key="5">
    <source>
        <dbReference type="Pfam" id="PF00535"/>
    </source>
</evidence>
<sequence>MFRYATVIVTYNRVSKLKKEIQSLIEQKILPEKIIIIDNCSNDGTKTYLESLLNSDMREMLIYKRLDDNFGGSRGFYEGIKEAMQLENIDWIALGDDDINYDVHFFENISLKSKANGRICCFTGKVLYPNEDLQLAHRRRIIDFLSLKQQNVEAEEYSNDFLIDIFSFVGVVINKKIISKAGLPEKDYFIWCDDTEYSLRVRQYTQILNVCNASVFHDTINNENSRFEPSWKMYYGKRNTILMNKKHSKNPVYYKILIPFFYTKDICSLFIKFRYYHPFIKKMMFIYYNAYKDGIRGIKGKNKQFLP</sequence>
<keyword evidence="4 6" id="KW-0808">Transferase</keyword>
<dbReference type="Pfam" id="PF00535">
    <property type="entry name" value="Glycos_transf_2"/>
    <property type="match status" value="1"/>
</dbReference>
<feature type="domain" description="Glycosyltransferase 2-like" evidence="5">
    <location>
        <begin position="7"/>
        <end position="141"/>
    </location>
</feature>
<proteinExistence type="inferred from homology"/>
<dbReference type="SUPFAM" id="SSF53448">
    <property type="entry name" value="Nucleotide-diphospho-sugar transferases"/>
    <property type="match status" value="1"/>
</dbReference>
<name>A0AB35FX38_LEUGE</name>
<evidence type="ECO:0000256" key="1">
    <source>
        <dbReference type="ARBA" id="ARBA00004776"/>
    </source>
</evidence>
<accession>A0AB35FX38</accession>
<dbReference type="RefSeq" id="WP_150289079.1">
    <property type="nucleotide sequence ID" value="NZ_JAHBFV010000003.1"/>
</dbReference>
<comment type="similarity">
    <text evidence="2">Belongs to the glycosyltransferase 2 family.</text>
</comment>
<comment type="caution">
    <text evidence="6">The sequence shown here is derived from an EMBL/GenBank/DDBJ whole genome shotgun (WGS) entry which is preliminary data.</text>
</comment>
<dbReference type="PANTHER" id="PTHR43179:SF12">
    <property type="entry name" value="GALACTOFURANOSYLTRANSFERASE GLFT2"/>
    <property type="match status" value="1"/>
</dbReference>
<gene>
    <name evidence="6" type="ORF">KII88_01355</name>
</gene>
<dbReference type="GO" id="GO:0016757">
    <property type="term" value="F:glycosyltransferase activity"/>
    <property type="evidence" value="ECO:0007669"/>
    <property type="project" value="UniProtKB-KW"/>
</dbReference>
<evidence type="ECO:0000256" key="3">
    <source>
        <dbReference type="ARBA" id="ARBA00022676"/>
    </source>
</evidence>
<keyword evidence="3 6" id="KW-0328">Glycosyltransferase</keyword>
<evidence type="ECO:0000256" key="4">
    <source>
        <dbReference type="ARBA" id="ARBA00022679"/>
    </source>
</evidence>
<dbReference type="EC" id="2.4.-.-" evidence="6"/>
<protein>
    <submittedName>
        <fullName evidence="6">Glycosyltransferase</fullName>
        <ecNumber evidence="6">2.4.-.-</ecNumber>
    </submittedName>
</protein>
<comment type="pathway">
    <text evidence="1">Cell wall biogenesis; cell wall polysaccharide biosynthesis.</text>
</comment>
<organism evidence="6 7">
    <name type="scientific">Leuconostoc gelidum subsp. gelidum</name>
    <dbReference type="NCBI Taxonomy" id="1607839"/>
    <lineage>
        <taxon>Bacteria</taxon>
        <taxon>Bacillati</taxon>
        <taxon>Bacillota</taxon>
        <taxon>Bacilli</taxon>
        <taxon>Lactobacillales</taxon>
        <taxon>Lactobacillaceae</taxon>
        <taxon>Leuconostoc</taxon>
        <taxon>Leuconostoc gelidum group</taxon>
    </lineage>
</organism>
<evidence type="ECO:0000256" key="2">
    <source>
        <dbReference type="ARBA" id="ARBA00006739"/>
    </source>
</evidence>